<evidence type="ECO:0000313" key="3">
    <source>
        <dbReference type="EnsemblMetazoa" id="ASIC018146-PA"/>
    </source>
</evidence>
<feature type="compositionally biased region" description="Polar residues" evidence="1">
    <location>
        <begin position="138"/>
        <end position="148"/>
    </location>
</feature>
<sequence>MDDENGSAATGTISTAITTPDIGTYEGSPKSSSEQLTLSTAAGKEPTDDESAESEFGVEQQNSPNNIADPSETENSATEVEKPMDGTGPSFSDGKCIDGTPEYRKQEENVGNYETTSINGVGVEATSESDTSAEHSSHMPSSQTNEQQDLLEKDASVQHVVHKKKMSKEPKDTLSEDELSVAKDDTTLTNTDNYRIAESCTGHLDEQARFTDCPTSDAYADNCISPSEEKLANEDGNDAVRSTYNAKSGTNTALNLDGATLAESSAEQLANDSQIVNAPPLVM</sequence>
<evidence type="ECO:0000313" key="4">
    <source>
        <dbReference type="Proteomes" id="UP000030765"/>
    </source>
</evidence>
<accession>A0A084WIQ0</accession>
<dbReference type="VEuPathDB" id="VectorBase:ASIS018072"/>
<evidence type="ECO:0000313" key="2">
    <source>
        <dbReference type="EMBL" id="KFB50094.1"/>
    </source>
</evidence>
<reference evidence="3" key="2">
    <citation type="submission" date="2020-05" db="UniProtKB">
        <authorList>
            <consortium name="EnsemblMetazoa"/>
        </authorList>
    </citation>
    <scope>IDENTIFICATION</scope>
</reference>
<organism evidence="2">
    <name type="scientific">Anopheles sinensis</name>
    <name type="common">Mosquito</name>
    <dbReference type="NCBI Taxonomy" id="74873"/>
    <lineage>
        <taxon>Eukaryota</taxon>
        <taxon>Metazoa</taxon>
        <taxon>Ecdysozoa</taxon>
        <taxon>Arthropoda</taxon>
        <taxon>Hexapoda</taxon>
        <taxon>Insecta</taxon>
        <taxon>Pterygota</taxon>
        <taxon>Neoptera</taxon>
        <taxon>Endopterygota</taxon>
        <taxon>Diptera</taxon>
        <taxon>Nematocera</taxon>
        <taxon>Culicoidea</taxon>
        <taxon>Culicidae</taxon>
        <taxon>Anophelinae</taxon>
        <taxon>Anopheles</taxon>
    </lineage>
</organism>
<dbReference type="VEuPathDB" id="VectorBase:ASIC018146"/>
<feature type="region of interest" description="Disordered" evidence="1">
    <location>
        <begin position="1"/>
        <end position="177"/>
    </location>
</feature>
<dbReference type="EMBL" id="KE525347">
    <property type="protein sequence ID" value="KFB50094.1"/>
    <property type="molecule type" value="Genomic_DNA"/>
</dbReference>
<proteinExistence type="predicted"/>
<name>A0A084WIQ0_ANOSI</name>
<dbReference type="EMBL" id="ATLV01023941">
    <property type="status" value="NOT_ANNOTATED_CDS"/>
    <property type="molecule type" value="Genomic_DNA"/>
</dbReference>
<feature type="compositionally biased region" description="Basic and acidic residues" evidence="1">
    <location>
        <begin position="167"/>
        <end position="177"/>
    </location>
</feature>
<gene>
    <name evidence="2" type="ORF">ZHAS_00018146</name>
</gene>
<protein>
    <submittedName>
        <fullName evidence="2 3">Uncharacterized protein</fullName>
    </submittedName>
</protein>
<feature type="compositionally biased region" description="Polar residues" evidence="1">
    <location>
        <begin position="29"/>
        <end position="40"/>
    </location>
</feature>
<evidence type="ECO:0000256" key="1">
    <source>
        <dbReference type="SAM" id="MobiDB-lite"/>
    </source>
</evidence>
<feature type="compositionally biased region" description="Low complexity" evidence="1">
    <location>
        <begin position="1"/>
        <end position="19"/>
    </location>
</feature>
<keyword evidence="4" id="KW-1185">Reference proteome</keyword>
<dbReference type="EnsemblMetazoa" id="ASIC018146-RA">
    <property type="protein sequence ID" value="ASIC018146-PA"/>
    <property type="gene ID" value="ASIC018146"/>
</dbReference>
<reference evidence="2 4" key="1">
    <citation type="journal article" date="2014" name="BMC Genomics">
        <title>Genome sequence of Anopheles sinensis provides insight into genetics basis of mosquito competence for malaria parasites.</title>
        <authorList>
            <person name="Zhou D."/>
            <person name="Zhang D."/>
            <person name="Ding G."/>
            <person name="Shi L."/>
            <person name="Hou Q."/>
            <person name="Ye Y."/>
            <person name="Xu Y."/>
            <person name="Zhou H."/>
            <person name="Xiong C."/>
            <person name="Li S."/>
            <person name="Yu J."/>
            <person name="Hong S."/>
            <person name="Yu X."/>
            <person name="Zou P."/>
            <person name="Chen C."/>
            <person name="Chang X."/>
            <person name="Wang W."/>
            <person name="Lv Y."/>
            <person name="Sun Y."/>
            <person name="Ma L."/>
            <person name="Shen B."/>
            <person name="Zhu C."/>
        </authorList>
    </citation>
    <scope>NUCLEOTIDE SEQUENCE [LARGE SCALE GENOMIC DNA]</scope>
</reference>
<feature type="compositionally biased region" description="Polar residues" evidence="1">
    <location>
        <begin position="59"/>
        <end position="78"/>
    </location>
</feature>
<dbReference type="AlphaFoldDB" id="A0A084WIQ0"/>
<dbReference type="Proteomes" id="UP000030765">
    <property type="component" value="Unassembled WGS sequence"/>
</dbReference>